<proteinExistence type="predicted"/>
<dbReference type="EMBL" id="CP089982">
    <property type="protein sequence ID" value="WXA94207.1"/>
    <property type="molecule type" value="Genomic_DNA"/>
</dbReference>
<dbReference type="RefSeq" id="WP_394844809.1">
    <property type="nucleotide sequence ID" value="NZ_CP089982.1"/>
</dbReference>
<sequence>MRTNGYAHACWINDAGWERCRVCDDADHCDGYPFNQEACVAHAADPDRASCHVGLLQECILQRSLRGPADARVTRACRLSAQACAGQLPGDRSAEALAAQHETDQVTMQVINRELDQADRLQPDSSFVRLWRTKLSAWEGGVPSDEGDASSDGGDSGH</sequence>
<dbReference type="Proteomes" id="UP001379533">
    <property type="component" value="Chromosome"/>
</dbReference>
<organism evidence="2 3">
    <name type="scientific">Pendulispora brunnea</name>
    <dbReference type="NCBI Taxonomy" id="2905690"/>
    <lineage>
        <taxon>Bacteria</taxon>
        <taxon>Pseudomonadati</taxon>
        <taxon>Myxococcota</taxon>
        <taxon>Myxococcia</taxon>
        <taxon>Myxococcales</taxon>
        <taxon>Sorangiineae</taxon>
        <taxon>Pendulisporaceae</taxon>
        <taxon>Pendulispora</taxon>
    </lineage>
</organism>
<accession>A0ABZ2KA22</accession>
<keyword evidence="3" id="KW-1185">Reference proteome</keyword>
<feature type="region of interest" description="Disordered" evidence="1">
    <location>
        <begin position="139"/>
        <end position="158"/>
    </location>
</feature>
<reference evidence="2 3" key="1">
    <citation type="submission" date="2021-12" db="EMBL/GenBank/DDBJ databases">
        <title>Discovery of the Pendulisporaceae a myxobacterial family with distinct sporulation behavior and unique specialized metabolism.</title>
        <authorList>
            <person name="Garcia R."/>
            <person name="Popoff A."/>
            <person name="Bader C.D."/>
            <person name="Loehr J."/>
            <person name="Walesch S."/>
            <person name="Walt C."/>
            <person name="Boldt J."/>
            <person name="Bunk B."/>
            <person name="Haeckl F.J.F.P.J."/>
            <person name="Gunesch A.P."/>
            <person name="Birkelbach J."/>
            <person name="Nuebel U."/>
            <person name="Pietschmann T."/>
            <person name="Bach T."/>
            <person name="Mueller R."/>
        </authorList>
    </citation>
    <scope>NUCLEOTIDE SEQUENCE [LARGE SCALE GENOMIC DNA]</scope>
    <source>
        <strain evidence="2 3">MSr12523</strain>
    </source>
</reference>
<protein>
    <submittedName>
        <fullName evidence="2">Uncharacterized protein</fullName>
    </submittedName>
</protein>
<gene>
    <name evidence="2" type="ORF">LZC95_48155</name>
</gene>
<name>A0ABZ2KA22_9BACT</name>
<evidence type="ECO:0000313" key="2">
    <source>
        <dbReference type="EMBL" id="WXA94207.1"/>
    </source>
</evidence>
<evidence type="ECO:0000256" key="1">
    <source>
        <dbReference type="SAM" id="MobiDB-lite"/>
    </source>
</evidence>
<evidence type="ECO:0000313" key="3">
    <source>
        <dbReference type="Proteomes" id="UP001379533"/>
    </source>
</evidence>